<dbReference type="SUPFAM" id="SSF53187">
    <property type="entry name" value="Zn-dependent exopeptidases"/>
    <property type="match status" value="1"/>
</dbReference>
<gene>
    <name evidence="5" type="ORF">DR864_27860</name>
</gene>
<keyword evidence="6" id="KW-1185">Reference proteome</keyword>
<evidence type="ECO:0000313" key="5">
    <source>
        <dbReference type="EMBL" id="AXE21764.1"/>
    </source>
</evidence>
<dbReference type="Proteomes" id="UP000251993">
    <property type="component" value="Chromosome"/>
</dbReference>
<feature type="domain" description="Peptidase M28" evidence="4">
    <location>
        <begin position="107"/>
        <end position="328"/>
    </location>
</feature>
<accession>A0A344TSZ3</accession>
<keyword evidence="1" id="KW-0808">Transferase</keyword>
<dbReference type="PANTHER" id="PTHR12283:SF6">
    <property type="entry name" value="GLUTAMINYL-PEPTIDE CYCLOTRANSFERASE-RELATED"/>
    <property type="match status" value="1"/>
</dbReference>
<name>A0A344TSZ3_9BACT</name>
<dbReference type="OrthoDB" id="9773494at2"/>
<sequence length="334" mass="36477">MQEFSKGVALMLLVLTLLCCNSKQSSSEQTTTSETATTMVKAPLFSGDSAYVYVEKQVKFGPRVPNSAAHTRCGDYLVAELKRLGCTVTEQTFTATHYDGRKLNARNIIGSINPQAAKRILLASHWDSRPVADEDPTNKTGAIDGANDGASGVGVLLELARTIQQAAQKPGVGVDLIFFDVEDGGNSAVAKDKFTGFCLGSQYWAANKHVPGYSAYFGVLLDMVGAKGATFPKEAFSNQYANEVTRMIWHTASQLGYSSYFVEQDGAAITDDHLPVNETAKIPMVDIIHLQLNNPQKTFFDDWHTHEDDMRNIDPKTLKAVGQVLVQVLYQESI</sequence>
<keyword evidence="3" id="KW-0732">Signal</keyword>
<dbReference type="EMBL" id="CP030850">
    <property type="protein sequence ID" value="AXE21764.1"/>
    <property type="molecule type" value="Genomic_DNA"/>
</dbReference>
<evidence type="ECO:0000256" key="2">
    <source>
        <dbReference type="ARBA" id="ARBA00023315"/>
    </source>
</evidence>
<dbReference type="GO" id="GO:0008270">
    <property type="term" value="F:zinc ion binding"/>
    <property type="evidence" value="ECO:0007669"/>
    <property type="project" value="TreeGrafter"/>
</dbReference>
<dbReference type="GO" id="GO:0016603">
    <property type="term" value="F:glutaminyl-peptide cyclotransferase activity"/>
    <property type="evidence" value="ECO:0007669"/>
    <property type="project" value="TreeGrafter"/>
</dbReference>
<keyword evidence="2" id="KW-0012">Acyltransferase</keyword>
<dbReference type="Pfam" id="PF04389">
    <property type="entry name" value="Peptidase_M28"/>
    <property type="match status" value="1"/>
</dbReference>
<dbReference type="InterPro" id="IPR040234">
    <property type="entry name" value="QC/QCL"/>
</dbReference>
<dbReference type="AlphaFoldDB" id="A0A344TSZ3"/>
<feature type="chain" id="PRO_5016881550" evidence="3">
    <location>
        <begin position="28"/>
        <end position="334"/>
    </location>
</feature>
<dbReference type="Gene3D" id="3.40.630.10">
    <property type="entry name" value="Zn peptidases"/>
    <property type="match status" value="1"/>
</dbReference>
<protein>
    <submittedName>
        <fullName evidence="5">Peptidase</fullName>
    </submittedName>
</protein>
<proteinExistence type="predicted"/>
<feature type="signal peptide" evidence="3">
    <location>
        <begin position="1"/>
        <end position="27"/>
    </location>
</feature>
<dbReference type="KEGG" id="run:DR864_27860"/>
<evidence type="ECO:0000256" key="3">
    <source>
        <dbReference type="SAM" id="SignalP"/>
    </source>
</evidence>
<dbReference type="PANTHER" id="PTHR12283">
    <property type="entry name" value="GLUTAMINYL-PEPTIDE CYCLOTRANSFERASE"/>
    <property type="match status" value="1"/>
</dbReference>
<organism evidence="5 6">
    <name type="scientific">Runella rosea</name>
    <dbReference type="NCBI Taxonomy" id="2259595"/>
    <lineage>
        <taxon>Bacteria</taxon>
        <taxon>Pseudomonadati</taxon>
        <taxon>Bacteroidota</taxon>
        <taxon>Cytophagia</taxon>
        <taxon>Cytophagales</taxon>
        <taxon>Spirosomataceae</taxon>
        <taxon>Runella</taxon>
    </lineage>
</organism>
<evidence type="ECO:0000256" key="1">
    <source>
        <dbReference type="ARBA" id="ARBA00022679"/>
    </source>
</evidence>
<dbReference type="InterPro" id="IPR007484">
    <property type="entry name" value="Peptidase_M28"/>
</dbReference>
<reference evidence="5 6" key="1">
    <citation type="submission" date="2018-07" db="EMBL/GenBank/DDBJ databases">
        <title>Genome sequencing of Runella.</title>
        <authorList>
            <person name="Baek M.-G."/>
            <person name="Yi H."/>
        </authorList>
    </citation>
    <scope>NUCLEOTIDE SEQUENCE [LARGE SCALE GENOMIC DNA]</scope>
    <source>
        <strain evidence="5 6">HYN0085</strain>
    </source>
</reference>
<evidence type="ECO:0000313" key="6">
    <source>
        <dbReference type="Proteomes" id="UP000251993"/>
    </source>
</evidence>
<evidence type="ECO:0000259" key="4">
    <source>
        <dbReference type="Pfam" id="PF04389"/>
    </source>
</evidence>